<dbReference type="STRING" id="1611254.A0A2G5UA26"/>
<name>A0A2G5UA26_9PELO</name>
<evidence type="ECO:0000313" key="1">
    <source>
        <dbReference type="EMBL" id="PIC36116.1"/>
    </source>
</evidence>
<proteinExistence type="predicted"/>
<organism evidence="1 2">
    <name type="scientific">Caenorhabditis nigoni</name>
    <dbReference type="NCBI Taxonomy" id="1611254"/>
    <lineage>
        <taxon>Eukaryota</taxon>
        <taxon>Metazoa</taxon>
        <taxon>Ecdysozoa</taxon>
        <taxon>Nematoda</taxon>
        <taxon>Chromadorea</taxon>
        <taxon>Rhabditida</taxon>
        <taxon>Rhabditina</taxon>
        <taxon>Rhabditomorpha</taxon>
        <taxon>Rhabditoidea</taxon>
        <taxon>Rhabditidae</taxon>
        <taxon>Peloderinae</taxon>
        <taxon>Caenorhabditis</taxon>
    </lineage>
</organism>
<comment type="caution">
    <text evidence="1">The sequence shown here is derived from an EMBL/GenBank/DDBJ whole genome shotgun (WGS) entry which is preliminary data.</text>
</comment>
<gene>
    <name evidence="1" type="primary">Cnig_chr_IV.g15229</name>
    <name evidence="1" type="ORF">B9Z55_015229</name>
</gene>
<dbReference type="InterPro" id="IPR008042">
    <property type="entry name" value="Retrotrans_Pao"/>
</dbReference>
<reference evidence="2" key="1">
    <citation type="submission" date="2017-10" db="EMBL/GenBank/DDBJ databases">
        <title>Rapid genome shrinkage in a self-fertile nematode reveals novel sperm competition proteins.</title>
        <authorList>
            <person name="Yin D."/>
            <person name="Schwarz E.M."/>
            <person name="Thomas C.G."/>
            <person name="Felde R.L."/>
            <person name="Korf I.F."/>
            <person name="Cutter A.D."/>
            <person name="Schartner C.M."/>
            <person name="Ralston E.J."/>
            <person name="Meyer B.J."/>
            <person name="Haag E.S."/>
        </authorList>
    </citation>
    <scope>NUCLEOTIDE SEQUENCE [LARGE SCALE GENOMIC DNA]</scope>
    <source>
        <strain evidence="2">JU1422</strain>
    </source>
</reference>
<sequence>MGMNLREFIVNDREIWESLPPEVRTKHHIIKLLGYRWNAIEDTLTVKIAKMNIDNPTKRQVASKFAETFDPLGLIAAITVPLKRLIKKVWESEKGWNDKLPPEIKKDWRLIQKAITDPEISCKDRFVMITITQISTF</sequence>
<protein>
    <submittedName>
        <fullName evidence="1">Uncharacterized protein</fullName>
    </submittedName>
</protein>
<accession>A0A2G5UA26</accession>
<dbReference type="EMBL" id="PDUG01000004">
    <property type="protein sequence ID" value="PIC36116.1"/>
    <property type="molecule type" value="Genomic_DNA"/>
</dbReference>
<dbReference type="PANTHER" id="PTHR47331">
    <property type="entry name" value="PHD-TYPE DOMAIN-CONTAINING PROTEIN"/>
    <property type="match status" value="1"/>
</dbReference>
<keyword evidence="2" id="KW-1185">Reference proteome</keyword>
<dbReference type="Pfam" id="PF05380">
    <property type="entry name" value="Peptidase_A17"/>
    <property type="match status" value="1"/>
</dbReference>
<dbReference type="AlphaFoldDB" id="A0A2G5UA26"/>
<dbReference type="OrthoDB" id="429521at2759"/>
<dbReference type="Proteomes" id="UP000230233">
    <property type="component" value="Chromosome IV"/>
</dbReference>
<evidence type="ECO:0000313" key="2">
    <source>
        <dbReference type="Proteomes" id="UP000230233"/>
    </source>
</evidence>